<accession>A0A9P5ZHC0</accession>
<evidence type="ECO:0000313" key="1">
    <source>
        <dbReference type="EMBL" id="KAF9487466.1"/>
    </source>
</evidence>
<keyword evidence="2" id="KW-1185">Reference proteome</keyword>
<gene>
    <name evidence="1" type="ORF">BDN71DRAFT_631063</name>
</gene>
<proteinExistence type="predicted"/>
<dbReference type="AlphaFoldDB" id="A0A9P5ZHC0"/>
<protein>
    <submittedName>
        <fullName evidence="1">Uncharacterized protein</fullName>
    </submittedName>
</protein>
<name>A0A9P5ZHC0_PLEER</name>
<sequence>MFHASRLRACLSVRPSPSSEFSAVNVSSPHVLDRAPVPRLSAFNPSKYPIHPVHPTACTTARNPPSCFFSIMFAMHRPPRAQLPHRKSPHVADIVILLFVPSSLVDTSLCDSSLHSTRYYSNALHAVHKHDQQGVPRWYYPKDPGARCRLVVYEAGHGFDLINRVDMADQWTGLTGLVTVPCSAAAHGAVDISYRQKLGS</sequence>
<comment type="caution">
    <text evidence="1">The sequence shown here is derived from an EMBL/GenBank/DDBJ whole genome shotgun (WGS) entry which is preliminary data.</text>
</comment>
<reference evidence="1" key="1">
    <citation type="submission" date="2020-11" db="EMBL/GenBank/DDBJ databases">
        <authorList>
            <consortium name="DOE Joint Genome Institute"/>
            <person name="Ahrendt S."/>
            <person name="Riley R."/>
            <person name="Andreopoulos W."/>
            <person name="Labutti K."/>
            <person name="Pangilinan J."/>
            <person name="Ruiz-Duenas F.J."/>
            <person name="Barrasa J.M."/>
            <person name="Sanchez-Garcia M."/>
            <person name="Camarero S."/>
            <person name="Miyauchi S."/>
            <person name="Serrano A."/>
            <person name="Linde D."/>
            <person name="Babiker R."/>
            <person name="Drula E."/>
            <person name="Ayuso-Fernandez I."/>
            <person name="Pacheco R."/>
            <person name="Padilla G."/>
            <person name="Ferreira P."/>
            <person name="Barriuso J."/>
            <person name="Kellner H."/>
            <person name="Castanera R."/>
            <person name="Alfaro M."/>
            <person name="Ramirez L."/>
            <person name="Pisabarro A.G."/>
            <person name="Kuo A."/>
            <person name="Tritt A."/>
            <person name="Lipzen A."/>
            <person name="He G."/>
            <person name="Yan M."/>
            <person name="Ng V."/>
            <person name="Cullen D."/>
            <person name="Martin F."/>
            <person name="Rosso M.-N."/>
            <person name="Henrissat B."/>
            <person name="Hibbett D."/>
            <person name="Martinez A.T."/>
            <person name="Grigoriev I.V."/>
        </authorList>
    </citation>
    <scope>NUCLEOTIDE SEQUENCE</scope>
    <source>
        <strain evidence="1">ATCC 90797</strain>
    </source>
</reference>
<dbReference type="Proteomes" id="UP000807025">
    <property type="component" value="Unassembled WGS sequence"/>
</dbReference>
<organism evidence="1 2">
    <name type="scientific">Pleurotus eryngii</name>
    <name type="common">Boletus of the steppes</name>
    <dbReference type="NCBI Taxonomy" id="5323"/>
    <lineage>
        <taxon>Eukaryota</taxon>
        <taxon>Fungi</taxon>
        <taxon>Dikarya</taxon>
        <taxon>Basidiomycota</taxon>
        <taxon>Agaricomycotina</taxon>
        <taxon>Agaricomycetes</taxon>
        <taxon>Agaricomycetidae</taxon>
        <taxon>Agaricales</taxon>
        <taxon>Pleurotineae</taxon>
        <taxon>Pleurotaceae</taxon>
        <taxon>Pleurotus</taxon>
    </lineage>
</organism>
<evidence type="ECO:0000313" key="2">
    <source>
        <dbReference type="Proteomes" id="UP000807025"/>
    </source>
</evidence>
<dbReference type="EMBL" id="MU154775">
    <property type="protein sequence ID" value="KAF9487466.1"/>
    <property type="molecule type" value="Genomic_DNA"/>
</dbReference>